<evidence type="ECO:0000313" key="2">
    <source>
        <dbReference type="EMBL" id="CAG6686937.1"/>
    </source>
</evidence>
<feature type="compositionally biased region" description="Basic and acidic residues" evidence="1">
    <location>
        <begin position="106"/>
        <end position="118"/>
    </location>
</feature>
<name>A0A8D8TMS9_9HEMI</name>
<feature type="region of interest" description="Disordered" evidence="1">
    <location>
        <begin position="25"/>
        <end position="49"/>
    </location>
</feature>
<feature type="region of interest" description="Disordered" evidence="1">
    <location>
        <begin position="95"/>
        <end position="118"/>
    </location>
</feature>
<protein>
    <submittedName>
        <fullName evidence="2">Uncharacterized protein</fullName>
    </submittedName>
</protein>
<feature type="compositionally biased region" description="Polar residues" evidence="1">
    <location>
        <begin position="437"/>
        <end position="459"/>
    </location>
</feature>
<dbReference type="EMBL" id="HBUF01279026">
    <property type="protein sequence ID" value="CAG6686937.1"/>
    <property type="molecule type" value="Transcribed_RNA"/>
</dbReference>
<feature type="region of interest" description="Disordered" evidence="1">
    <location>
        <begin position="437"/>
        <end position="470"/>
    </location>
</feature>
<feature type="compositionally biased region" description="Basic and acidic residues" evidence="1">
    <location>
        <begin position="741"/>
        <end position="789"/>
    </location>
</feature>
<accession>A0A8D8TMS9</accession>
<evidence type="ECO:0000256" key="1">
    <source>
        <dbReference type="SAM" id="MobiDB-lite"/>
    </source>
</evidence>
<proteinExistence type="predicted"/>
<sequence>MKNNINLETNNNTHIMNLTTFNSGARNTAGAVHNKKRKKGSLTSSSAAYPVANGANNGVELEENNNIKDDEIDAKDIKDLSLKRCEELRDNENTDALKMTSIDTDGGEHKSKSASSEKKSGSAISGIICTLKNNLAKNNCDSKNLIKNCDSKLACGYAKTVDRGSDVTALKDSCENVGSNNDNHEEDLEDIIKANTVRHCKESAGPKIGVKSIETFAVTMKQKELIESVALHVETEQNCDKNKPGTNSTSTETTVDKNIKCTMDDISNLERYHKMVGTATTPSRINEVVKTDSSKTAINSNETKNELNSKHSIVSIDHILSRANHVETNLPKRIDSNTNAQIHSNRSDFKRNETNVASNRTDLKRKIVDEYEFTDDETGPDENQASREKYGLFNGALKRIEKRKDISLRVGDMVRIDNSDKNDKRVNDFVTKTFTDQGNTLDPTRENATSKPLHSTSIKNEFHPKPETKLGVNPVNGIAITDKNSHAHNNDVTNALNIQTGAFHIPMAASQTCKQKTTQSLTKFRKIFHSKNNTSLPTSTVSANNMSSSLSKIDKICDKLSKSSTVISSSQEIAVQKKTLPSNVIEDVKANIIDDIKLKDVCNNDKRNEKINDFNDTGNFVKTESEKAIIDCKDLDKNIDNSTLNTCKDKSDDANEKLIKHSEEAKEIDDTKERRHEEVMEVDYKHTKDVKLNGINENINVKEAANIGKIKKSVETPNGESHSDTNITKTVVKDESFEIKSEIGDSAERNLPEDNKEDVSNEENTEARNLLKEDEDKQNETDDSRKKTDTTANLVQSKTVNISSLYFHCYSYI</sequence>
<reference evidence="2" key="1">
    <citation type="submission" date="2021-05" db="EMBL/GenBank/DDBJ databases">
        <authorList>
            <person name="Alioto T."/>
            <person name="Alioto T."/>
            <person name="Gomez Garrido J."/>
        </authorList>
    </citation>
    <scope>NUCLEOTIDE SEQUENCE</scope>
</reference>
<feature type="region of interest" description="Disordered" evidence="1">
    <location>
        <begin position="741"/>
        <end position="790"/>
    </location>
</feature>
<dbReference type="AlphaFoldDB" id="A0A8D8TMS9"/>
<organism evidence="2">
    <name type="scientific">Cacopsylla melanoneura</name>
    <dbReference type="NCBI Taxonomy" id="428564"/>
    <lineage>
        <taxon>Eukaryota</taxon>
        <taxon>Metazoa</taxon>
        <taxon>Ecdysozoa</taxon>
        <taxon>Arthropoda</taxon>
        <taxon>Hexapoda</taxon>
        <taxon>Insecta</taxon>
        <taxon>Pterygota</taxon>
        <taxon>Neoptera</taxon>
        <taxon>Paraneoptera</taxon>
        <taxon>Hemiptera</taxon>
        <taxon>Sternorrhyncha</taxon>
        <taxon>Psylloidea</taxon>
        <taxon>Psyllidae</taxon>
        <taxon>Psyllinae</taxon>
        <taxon>Cacopsylla</taxon>
    </lineage>
</organism>